<dbReference type="Pfam" id="PF20940">
    <property type="entry name" value="SSV1_D-63"/>
    <property type="match status" value="1"/>
</dbReference>
<keyword evidence="1" id="KW-0614">Plasmid</keyword>
<evidence type="ECO:0000313" key="1">
    <source>
        <dbReference type="EMBL" id="CDF66444.1"/>
    </source>
</evidence>
<dbReference type="InterPro" id="IPR037292">
    <property type="entry name" value="D-63_sf"/>
</dbReference>
<geneLocation type="plasmid" evidence="1">
    <name>pMGB1</name>
</geneLocation>
<dbReference type="AlphaFoldDB" id="S6DRL7"/>
<dbReference type="RefSeq" id="WP_020936642.1">
    <property type="nucleotide sequence ID" value="NC_021914.1"/>
</dbReference>
<reference evidence="1" key="2">
    <citation type="submission" date="2013-05" db="EMBL/GenBank/DDBJ databases">
        <authorList>
            <person name="Garrett R."/>
        </authorList>
    </citation>
    <scope>NUCLEOTIDE SEQUENCE</scope>
    <source>
        <strain evidence="1">P2</strain>
        <plasmid evidence="1">pMGB1</plasmid>
    </source>
</reference>
<dbReference type="InterPro" id="IPR029012">
    <property type="entry name" value="Helix_hairpin_bin_sf"/>
</dbReference>
<sequence>MIEVEYEVQDIFQELDEEIRKLLTLTHEIRIDVILDNDPEDKIKRALSLTEHIRSNLLRVRK</sequence>
<accession>S6DRL7</accession>
<reference evidence="1" key="1">
    <citation type="journal article" date="2012" name="Mol. Microbiol.">
        <title>Selective and hyperactive uptake of foreign DNA by adaptive immune systems of an archaeon via two distinct mechanisms.</title>
        <authorList>
            <person name="Erdmann S."/>
            <person name="Garrett R.A."/>
        </authorList>
    </citation>
    <scope>NUCLEOTIDE SEQUENCE [LARGE SCALE GENOMIC DNA]</scope>
    <source>
        <strain evidence="1">P2</strain>
        <plasmid evidence="1">pMGB1</plasmid>
    </source>
</reference>
<name>S6DRL7_SACS2</name>
<dbReference type="SUPFAM" id="SSF109801">
    <property type="entry name" value="Hypothetical protein D-63"/>
    <property type="match status" value="1"/>
</dbReference>
<dbReference type="InterPro" id="IPR048986">
    <property type="entry name" value="SSV1_D-63"/>
</dbReference>
<protein>
    <submittedName>
        <fullName evidence="1">Conserved conjugative plasmid protein</fullName>
    </submittedName>
</protein>
<organism evidence="1">
    <name type="scientific">Saccharolobus solfataricus (strain ATCC 35092 / DSM 1617 / JCM 11322 / P2)</name>
    <name type="common">Sulfolobus solfataricus</name>
    <dbReference type="NCBI Taxonomy" id="273057"/>
    <lineage>
        <taxon>Archaea</taxon>
        <taxon>Thermoproteota</taxon>
        <taxon>Thermoprotei</taxon>
        <taxon>Sulfolobales</taxon>
        <taxon>Sulfolobaceae</taxon>
        <taxon>Saccharolobus</taxon>
    </lineage>
</organism>
<proteinExistence type="predicted"/>
<dbReference type="Gene3D" id="1.10.287.660">
    <property type="entry name" value="Helix hairpin bin"/>
    <property type="match status" value="1"/>
</dbReference>
<dbReference type="EMBL" id="HG008922">
    <property type="protein sequence ID" value="CDF66444.1"/>
    <property type="molecule type" value="Genomic_DNA"/>
</dbReference>